<name>A0ABX9SJC7_9GAMM</name>
<evidence type="ECO:0000313" key="1">
    <source>
        <dbReference type="EMBL" id="RKS57239.1"/>
    </source>
</evidence>
<proteinExistence type="predicted"/>
<dbReference type="Proteomes" id="UP000280955">
    <property type="component" value="Unassembled WGS sequence"/>
</dbReference>
<comment type="caution">
    <text evidence="1">The sequence shown here is derived from an EMBL/GenBank/DDBJ whole genome shotgun (WGS) entry which is preliminary data.</text>
</comment>
<keyword evidence="2" id="KW-1185">Reference proteome</keyword>
<accession>A0ABX9SJC7</accession>
<evidence type="ECO:0000313" key="2">
    <source>
        <dbReference type="Proteomes" id="UP000280955"/>
    </source>
</evidence>
<protein>
    <submittedName>
        <fullName evidence="1">Uncharacterized protein</fullName>
    </submittedName>
</protein>
<dbReference type="EMBL" id="RBLJ01000004">
    <property type="protein sequence ID" value="RKS57239.1"/>
    <property type="molecule type" value="Genomic_DNA"/>
</dbReference>
<gene>
    <name evidence="1" type="ORF">BDD30_3882</name>
</gene>
<organism evidence="1 2">
    <name type="scientific">Photorhabdus asymbiotica</name>
    <dbReference type="NCBI Taxonomy" id="291112"/>
    <lineage>
        <taxon>Bacteria</taxon>
        <taxon>Pseudomonadati</taxon>
        <taxon>Pseudomonadota</taxon>
        <taxon>Gammaproteobacteria</taxon>
        <taxon>Enterobacterales</taxon>
        <taxon>Morganellaceae</taxon>
        <taxon>Photorhabdus</taxon>
    </lineage>
</organism>
<reference evidence="1 2" key="1">
    <citation type="submission" date="2018-10" db="EMBL/GenBank/DDBJ databases">
        <title>Genomic Encyclopedia of Archaeal and Bacterial Type Strains, Phase II (KMG-II): from individual species to whole genera.</title>
        <authorList>
            <person name="Goeker M."/>
        </authorList>
    </citation>
    <scope>NUCLEOTIDE SEQUENCE [LARGE SCALE GENOMIC DNA]</scope>
    <source>
        <strain evidence="1 2">DSM 15149</strain>
    </source>
</reference>
<sequence>MVYWKNLYIKNSLVNTGLYLSALKMIRETDVDFNTIIILVVIRSGFKSKKQIQKNEKTRLMKMGKLNTGLKTGKTIRLKKISMKIICYINV</sequence>